<evidence type="ECO:0000313" key="5">
    <source>
        <dbReference type="Proteomes" id="UP000683925"/>
    </source>
</evidence>
<keyword evidence="5" id="KW-1185">Reference proteome</keyword>
<feature type="transmembrane region" description="Helical" evidence="2">
    <location>
        <begin position="88"/>
        <end position="107"/>
    </location>
</feature>
<feature type="transmembrane region" description="Helical" evidence="2">
    <location>
        <begin position="197"/>
        <end position="219"/>
    </location>
</feature>
<dbReference type="GO" id="GO:0008270">
    <property type="term" value="F:zinc ion binding"/>
    <property type="evidence" value="ECO:0007669"/>
    <property type="project" value="UniProtKB-KW"/>
</dbReference>
<accession>A0A8S1VQR5</accession>
<protein>
    <recommendedName>
        <fullName evidence="3">RING-type domain-containing protein</fullName>
    </recommendedName>
</protein>
<dbReference type="EMBL" id="CAJJDP010000070">
    <property type="protein sequence ID" value="CAD8178425.1"/>
    <property type="molecule type" value="Genomic_DNA"/>
</dbReference>
<keyword evidence="1" id="KW-0863">Zinc-finger</keyword>
<feature type="transmembrane region" description="Helical" evidence="2">
    <location>
        <begin position="119"/>
        <end position="138"/>
    </location>
</feature>
<keyword evidence="2" id="KW-0812">Transmembrane</keyword>
<dbReference type="SMART" id="SM00184">
    <property type="entry name" value="RING"/>
    <property type="match status" value="1"/>
</dbReference>
<dbReference type="Proteomes" id="UP000683925">
    <property type="component" value="Unassembled WGS sequence"/>
</dbReference>
<name>A0A8S1VQR5_PAROT</name>
<feature type="transmembrane region" description="Helical" evidence="2">
    <location>
        <begin position="36"/>
        <end position="57"/>
    </location>
</feature>
<keyword evidence="1" id="KW-0862">Zinc</keyword>
<dbReference type="AlphaFoldDB" id="A0A8S1VQR5"/>
<evidence type="ECO:0000256" key="2">
    <source>
        <dbReference type="SAM" id="Phobius"/>
    </source>
</evidence>
<organism evidence="4 5">
    <name type="scientific">Paramecium octaurelia</name>
    <dbReference type="NCBI Taxonomy" id="43137"/>
    <lineage>
        <taxon>Eukaryota</taxon>
        <taxon>Sar</taxon>
        <taxon>Alveolata</taxon>
        <taxon>Ciliophora</taxon>
        <taxon>Intramacronucleata</taxon>
        <taxon>Oligohymenophorea</taxon>
        <taxon>Peniculida</taxon>
        <taxon>Parameciidae</taxon>
        <taxon>Paramecium</taxon>
    </lineage>
</organism>
<dbReference type="PROSITE" id="PS50089">
    <property type="entry name" value="ZF_RING_2"/>
    <property type="match status" value="1"/>
</dbReference>
<sequence>MDEQRQNKIILKILVKQALIQQYLININVCCLLNDYFYTIALNGLAIIFIAFVYHIVPLKSSKIKYIVEYSLLAGVQILAIFMKDLLIYLASSLLGLSILSVLFKICRTQLNVDQSLGLFKLCVGMLKCFLSLQLLFLSLHLNSVLPWSWMQIFVILWFILVCGLLFQICMILNLLYKTLKRFNYSLERRNSTNLKYYGGIWYTIQLHCLTFNPFFTLLNFCLTMDQNFTMIYLPIMCIIGWVVMMIVSFIIRKEVKQQQYYQQINNMIPQVGTSENEVFMNEGIPKYLMKISSTYFQQTDKPFEILSTSPRKSNDADMKCLICFENESGYVLMNCGHGGLCLKCASNLLLKNKECYLCRQPIMKVFQIQKNNFNFVEVIGIIETQ</sequence>
<comment type="caution">
    <text evidence="4">The sequence shown here is derived from an EMBL/GenBank/DDBJ whole genome shotgun (WGS) entry which is preliminary data.</text>
</comment>
<feature type="transmembrane region" description="Helical" evidence="2">
    <location>
        <begin position="231"/>
        <end position="252"/>
    </location>
</feature>
<dbReference type="OrthoDB" id="312892at2759"/>
<evidence type="ECO:0000256" key="1">
    <source>
        <dbReference type="PROSITE-ProRule" id="PRU00175"/>
    </source>
</evidence>
<proteinExistence type="predicted"/>
<feature type="domain" description="RING-type" evidence="3">
    <location>
        <begin position="321"/>
        <end position="360"/>
    </location>
</feature>
<gene>
    <name evidence="4" type="ORF">POCTA_138.1.T0710052</name>
</gene>
<keyword evidence="2" id="KW-1133">Transmembrane helix</keyword>
<evidence type="ECO:0000313" key="4">
    <source>
        <dbReference type="EMBL" id="CAD8178425.1"/>
    </source>
</evidence>
<dbReference type="Pfam" id="PF13920">
    <property type="entry name" value="zf-C3HC4_3"/>
    <property type="match status" value="1"/>
</dbReference>
<dbReference type="InterPro" id="IPR047126">
    <property type="entry name" value="RNF141-like"/>
</dbReference>
<dbReference type="PANTHER" id="PTHR12109:SF5">
    <property type="entry name" value="RING-TYPE DOMAIN-CONTAINING PROTEIN"/>
    <property type="match status" value="1"/>
</dbReference>
<dbReference type="InterPro" id="IPR001841">
    <property type="entry name" value="Znf_RING"/>
</dbReference>
<evidence type="ECO:0000259" key="3">
    <source>
        <dbReference type="PROSITE" id="PS50089"/>
    </source>
</evidence>
<reference evidence="4" key="1">
    <citation type="submission" date="2021-01" db="EMBL/GenBank/DDBJ databases">
        <authorList>
            <consortium name="Genoscope - CEA"/>
            <person name="William W."/>
        </authorList>
    </citation>
    <scope>NUCLEOTIDE SEQUENCE</scope>
</reference>
<keyword evidence="1" id="KW-0479">Metal-binding</keyword>
<dbReference type="OMA" id="QINNMIP"/>
<feature type="transmembrane region" description="Helical" evidence="2">
    <location>
        <begin position="150"/>
        <end position="176"/>
    </location>
</feature>
<keyword evidence="2" id="KW-0472">Membrane</keyword>
<dbReference type="PANTHER" id="PTHR12109">
    <property type="entry name" value="RING FINGER PROTEIN 141-RELATED"/>
    <property type="match status" value="1"/>
</dbReference>